<organism evidence="2">
    <name type="scientific">Ralstonia syzygii R24</name>
    <dbReference type="NCBI Taxonomy" id="907261"/>
    <lineage>
        <taxon>Bacteria</taxon>
        <taxon>Pseudomonadati</taxon>
        <taxon>Pseudomonadota</taxon>
        <taxon>Betaproteobacteria</taxon>
        <taxon>Burkholderiales</taxon>
        <taxon>Burkholderiaceae</taxon>
        <taxon>Ralstonia</taxon>
        <taxon>Ralstonia solanacearum species complex</taxon>
    </lineage>
</organism>
<evidence type="ECO:0000256" key="1">
    <source>
        <dbReference type="SAM" id="MobiDB-lite"/>
    </source>
</evidence>
<feature type="compositionally biased region" description="Basic residues" evidence="1">
    <location>
        <begin position="7"/>
        <end position="16"/>
    </location>
</feature>
<protein>
    <submittedName>
        <fullName evidence="2">Uncharacterized protein</fullName>
    </submittedName>
</protein>
<name>G3ACC2_9RALS</name>
<sequence>MPDARARSKTASRRKFNVTGGKALGKLPQSVAASRDAGGRYDGLRQGQLFTHMLMGSQLATPIRADW</sequence>
<reference evidence="2" key="2">
    <citation type="submission" date="2011-04" db="EMBL/GenBank/DDBJ databases">
        <authorList>
            <person name="Genoscope - CEA"/>
        </authorList>
    </citation>
    <scope>NUCLEOTIDE SEQUENCE</scope>
    <source>
        <strain evidence="2">R24</strain>
    </source>
</reference>
<feature type="region of interest" description="Disordered" evidence="1">
    <location>
        <begin position="1"/>
        <end position="20"/>
    </location>
</feature>
<proteinExistence type="predicted"/>
<dbReference type="AlphaFoldDB" id="G3ACC2"/>
<gene>
    <name evidence="2" type="ORF">RALSY_mp30532</name>
</gene>
<dbReference type="EMBL" id="FR854092">
    <property type="protein sequence ID" value="CCA87211.1"/>
    <property type="molecule type" value="Genomic_DNA"/>
</dbReference>
<accession>G3ACC2</accession>
<evidence type="ECO:0000313" key="2">
    <source>
        <dbReference type="EMBL" id="CCA87211.1"/>
    </source>
</evidence>
<reference evidence="2" key="1">
    <citation type="journal article" date="2011" name="PLoS ONE">
        <title>Ralstonia syzygii, the Blood Disease Bacterium and some Asian R. solanacearum strains form a single genomic species despite divergent lifestyles.</title>
        <authorList>
            <person name="Remenant B."/>
            <person name="de Cambiaire J.C."/>
            <person name="Cellier G."/>
            <person name="Jacobs J.M."/>
            <person name="Mangenot S."/>
            <person name="Barbe V."/>
            <person name="Lajus A."/>
            <person name="Vallenet D."/>
            <person name="Medigue C."/>
            <person name="Fegan M."/>
            <person name="Allen C."/>
            <person name="Prior P."/>
        </authorList>
    </citation>
    <scope>NUCLEOTIDE SEQUENCE</scope>
    <source>
        <strain evidence="2">R24</strain>
    </source>
</reference>